<keyword evidence="3" id="KW-1185">Reference proteome</keyword>
<proteinExistence type="predicted"/>
<dbReference type="RefSeq" id="WP_377966357.1">
    <property type="nucleotide sequence ID" value="NZ_JBHZOL010000087.1"/>
</dbReference>
<name>A0ABW6IIX9_9CYAN</name>
<feature type="transmembrane region" description="Helical" evidence="1">
    <location>
        <begin position="40"/>
        <end position="61"/>
    </location>
</feature>
<reference evidence="2 3" key="1">
    <citation type="submission" date="2024-10" db="EMBL/GenBank/DDBJ databases">
        <authorList>
            <person name="Ratan Roy A."/>
            <person name="Morales Sandoval P.H."/>
            <person name="De Los Santos Villalobos S."/>
            <person name="Chakraborty S."/>
            <person name="Mukherjee J."/>
        </authorList>
    </citation>
    <scope>NUCLEOTIDE SEQUENCE [LARGE SCALE GENOMIC DNA]</scope>
    <source>
        <strain evidence="2 3">S1</strain>
    </source>
</reference>
<evidence type="ECO:0008006" key="4">
    <source>
        <dbReference type="Google" id="ProtNLM"/>
    </source>
</evidence>
<comment type="caution">
    <text evidence="2">The sequence shown here is derived from an EMBL/GenBank/DDBJ whole genome shotgun (WGS) entry which is preliminary data.</text>
</comment>
<keyword evidence="1" id="KW-1133">Transmembrane helix</keyword>
<gene>
    <name evidence="2" type="ORF">ACFVKH_14730</name>
</gene>
<keyword evidence="1" id="KW-0472">Membrane</keyword>
<accession>A0ABW6IIX9</accession>
<evidence type="ECO:0000256" key="1">
    <source>
        <dbReference type="SAM" id="Phobius"/>
    </source>
</evidence>
<dbReference type="Proteomes" id="UP001600165">
    <property type="component" value="Unassembled WGS sequence"/>
</dbReference>
<organism evidence="2 3">
    <name type="scientific">Almyronema epifaneia S1</name>
    <dbReference type="NCBI Taxonomy" id="2991925"/>
    <lineage>
        <taxon>Bacteria</taxon>
        <taxon>Bacillati</taxon>
        <taxon>Cyanobacteriota</taxon>
        <taxon>Cyanophyceae</taxon>
        <taxon>Nodosilineales</taxon>
        <taxon>Nodosilineaceae</taxon>
        <taxon>Almyronema</taxon>
        <taxon>Almyronema epifaneia</taxon>
    </lineage>
</organism>
<feature type="transmembrane region" description="Helical" evidence="1">
    <location>
        <begin position="12"/>
        <end position="34"/>
    </location>
</feature>
<evidence type="ECO:0000313" key="3">
    <source>
        <dbReference type="Proteomes" id="UP001600165"/>
    </source>
</evidence>
<dbReference type="EMBL" id="JBHZOL010000087">
    <property type="protein sequence ID" value="MFE4107545.1"/>
    <property type="molecule type" value="Genomic_DNA"/>
</dbReference>
<protein>
    <recommendedName>
        <fullName evidence="4">Zinc ribbon domain-containing protein</fullName>
    </recommendedName>
</protein>
<sequence>MNQNDFRQLNFSGLGCWLTLFAFVWLLGALGLGWLIKSFLVLMVLLILAPVVAFLGFRWWLRRNLVSAQCPVCQAEVSGINGMQATCLNCGTQLKAENDTFKRATSEGTIDIEAVEVNVEAVELPPAEQD</sequence>
<keyword evidence="1" id="KW-0812">Transmembrane</keyword>
<evidence type="ECO:0000313" key="2">
    <source>
        <dbReference type="EMBL" id="MFE4107545.1"/>
    </source>
</evidence>